<dbReference type="InterPro" id="IPR029058">
    <property type="entry name" value="AB_hydrolase_fold"/>
</dbReference>
<dbReference type="SUPFAM" id="SSF53474">
    <property type="entry name" value="alpha/beta-Hydrolases"/>
    <property type="match status" value="1"/>
</dbReference>
<proteinExistence type="predicted"/>
<protein>
    <submittedName>
        <fullName evidence="1">Alpha/beta hydrolase</fullName>
    </submittedName>
</protein>
<name>A0A243WDB3_9BACT</name>
<dbReference type="OrthoDB" id="9804993at2"/>
<evidence type="ECO:0000313" key="1">
    <source>
        <dbReference type="EMBL" id="OUJ73073.1"/>
    </source>
</evidence>
<accession>A0A243WDB3</accession>
<keyword evidence="2" id="KW-1185">Reference proteome</keyword>
<gene>
    <name evidence="1" type="ORF">BXP70_14630</name>
</gene>
<dbReference type="Pfam" id="PF06821">
    <property type="entry name" value="Ser_hydrolase"/>
    <property type="match status" value="1"/>
</dbReference>
<keyword evidence="1" id="KW-0378">Hydrolase</keyword>
<dbReference type="InterPro" id="IPR010662">
    <property type="entry name" value="RBBP9/YdeN"/>
</dbReference>
<reference evidence="1 2" key="1">
    <citation type="submission" date="2017-01" db="EMBL/GenBank/DDBJ databases">
        <title>A new Hymenobacter.</title>
        <authorList>
            <person name="Liang Y."/>
            <person name="Feng F."/>
        </authorList>
    </citation>
    <scope>NUCLEOTIDE SEQUENCE [LARGE SCALE GENOMIC DNA]</scope>
    <source>
        <strain evidence="1">MIMBbqt21</strain>
    </source>
</reference>
<sequence>MNPTILLVPGLSNSGPQHWQSLWAAFYQYPRVEQQEWDHPRCADWVQGLHEAILRAEAPVVLVAHSLGCSTVGHWAQQHPTQAVVGALLVAPADTDRADFPVEAMGFAPMPQQRLPFASQVVASTNDEYVSLARAQAFAAAWGSAFVNVGALGHLNAASNLGSWPAGYVLLQQLLKRI</sequence>
<organism evidence="1 2">
    <name type="scientific">Hymenobacter crusticola</name>
    <dbReference type="NCBI Taxonomy" id="1770526"/>
    <lineage>
        <taxon>Bacteria</taxon>
        <taxon>Pseudomonadati</taxon>
        <taxon>Bacteroidota</taxon>
        <taxon>Cytophagia</taxon>
        <taxon>Cytophagales</taxon>
        <taxon>Hymenobacteraceae</taxon>
        <taxon>Hymenobacter</taxon>
    </lineage>
</organism>
<comment type="caution">
    <text evidence="1">The sequence shown here is derived from an EMBL/GenBank/DDBJ whole genome shotgun (WGS) entry which is preliminary data.</text>
</comment>
<dbReference type="GO" id="GO:0016787">
    <property type="term" value="F:hydrolase activity"/>
    <property type="evidence" value="ECO:0007669"/>
    <property type="project" value="UniProtKB-KW"/>
</dbReference>
<dbReference type="AlphaFoldDB" id="A0A243WDB3"/>
<dbReference type="Gene3D" id="3.40.50.1820">
    <property type="entry name" value="alpha/beta hydrolase"/>
    <property type="match status" value="1"/>
</dbReference>
<dbReference type="EMBL" id="MTSE01000007">
    <property type="protein sequence ID" value="OUJ73073.1"/>
    <property type="molecule type" value="Genomic_DNA"/>
</dbReference>
<dbReference type="RefSeq" id="WP_086594834.1">
    <property type="nucleotide sequence ID" value="NZ_MTSE01000007.1"/>
</dbReference>
<dbReference type="Proteomes" id="UP000194873">
    <property type="component" value="Unassembled WGS sequence"/>
</dbReference>
<evidence type="ECO:0000313" key="2">
    <source>
        <dbReference type="Proteomes" id="UP000194873"/>
    </source>
</evidence>